<keyword evidence="2" id="KW-1185">Reference proteome</keyword>
<proteinExistence type="predicted"/>
<protein>
    <recommendedName>
        <fullName evidence="3">F-box domain-containing protein</fullName>
    </recommendedName>
</protein>
<evidence type="ECO:0000313" key="2">
    <source>
        <dbReference type="Proteomes" id="UP000800235"/>
    </source>
</evidence>
<evidence type="ECO:0000313" key="1">
    <source>
        <dbReference type="EMBL" id="KAF2432082.1"/>
    </source>
</evidence>
<reference evidence="1" key="1">
    <citation type="journal article" date="2020" name="Stud. Mycol.">
        <title>101 Dothideomycetes genomes: a test case for predicting lifestyles and emergence of pathogens.</title>
        <authorList>
            <person name="Haridas S."/>
            <person name="Albert R."/>
            <person name="Binder M."/>
            <person name="Bloem J."/>
            <person name="Labutti K."/>
            <person name="Salamov A."/>
            <person name="Andreopoulos B."/>
            <person name="Baker S."/>
            <person name="Barry K."/>
            <person name="Bills G."/>
            <person name="Bluhm B."/>
            <person name="Cannon C."/>
            <person name="Castanera R."/>
            <person name="Culley D."/>
            <person name="Daum C."/>
            <person name="Ezra D."/>
            <person name="Gonzalez J."/>
            <person name="Henrissat B."/>
            <person name="Kuo A."/>
            <person name="Liang C."/>
            <person name="Lipzen A."/>
            <person name="Lutzoni F."/>
            <person name="Magnuson J."/>
            <person name="Mondo S."/>
            <person name="Nolan M."/>
            <person name="Ohm R."/>
            <person name="Pangilinan J."/>
            <person name="Park H.-J."/>
            <person name="Ramirez L."/>
            <person name="Alfaro M."/>
            <person name="Sun H."/>
            <person name="Tritt A."/>
            <person name="Yoshinaga Y."/>
            <person name="Zwiers L.-H."/>
            <person name="Turgeon B."/>
            <person name="Goodwin S."/>
            <person name="Spatafora J."/>
            <person name="Crous P."/>
            <person name="Grigoriev I."/>
        </authorList>
    </citation>
    <scope>NUCLEOTIDE SEQUENCE</scope>
    <source>
        <strain evidence="1">CBS 130266</strain>
    </source>
</reference>
<name>A0A9P4U0N4_9PEZI</name>
<dbReference type="AlphaFoldDB" id="A0A9P4U0N4"/>
<dbReference type="Proteomes" id="UP000800235">
    <property type="component" value="Unassembled WGS sequence"/>
</dbReference>
<dbReference type="EMBL" id="MU007028">
    <property type="protein sequence ID" value="KAF2432082.1"/>
    <property type="molecule type" value="Genomic_DNA"/>
</dbReference>
<dbReference type="OrthoDB" id="3510794at2759"/>
<comment type="caution">
    <text evidence="1">The sequence shown here is derived from an EMBL/GenBank/DDBJ whole genome shotgun (WGS) entry which is preliminary data.</text>
</comment>
<dbReference type="PANTHER" id="PTHR38790">
    <property type="entry name" value="2EXR DOMAIN-CONTAINING PROTEIN-RELATED"/>
    <property type="match status" value="1"/>
</dbReference>
<evidence type="ECO:0008006" key="3">
    <source>
        <dbReference type="Google" id="ProtNLM"/>
    </source>
</evidence>
<sequence>MDTSSTRRTKTFNAASFFMDIISSQIPFKTAPTRRAKPAPLPKTLFGLLNLPAEVRNQIYDYTLDYTRGSKLLRRVLYEVDYKHMVNISAYPFLHWRTKRAKSTIRNYQFLRVCRQIYQEAMHILSKKRMPISEYIVPEPWRDKWDFDDKITSVTVQYVRNIVITSPTAIGGESPKEVYDAQRWLALSVSLMLPRMGKFDICGS</sequence>
<accession>A0A9P4U0N4</accession>
<gene>
    <name evidence="1" type="ORF">EJ08DRAFT_695882</name>
</gene>
<organism evidence="1 2">
    <name type="scientific">Tothia fuscella</name>
    <dbReference type="NCBI Taxonomy" id="1048955"/>
    <lineage>
        <taxon>Eukaryota</taxon>
        <taxon>Fungi</taxon>
        <taxon>Dikarya</taxon>
        <taxon>Ascomycota</taxon>
        <taxon>Pezizomycotina</taxon>
        <taxon>Dothideomycetes</taxon>
        <taxon>Pleosporomycetidae</taxon>
        <taxon>Venturiales</taxon>
        <taxon>Cylindrosympodiaceae</taxon>
        <taxon>Tothia</taxon>
    </lineage>
</organism>